<dbReference type="AlphaFoldDB" id="A0A6G3QMS4"/>
<evidence type="ECO:0000259" key="2">
    <source>
        <dbReference type="Pfam" id="PF13401"/>
    </source>
</evidence>
<name>A0A6G3QMS4_9ACTN</name>
<dbReference type="RefSeq" id="WP_164337946.1">
    <property type="nucleotide sequence ID" value="NZ_JAAGMD010000023.1"/>
</dbReference>
<organism evidence="3">
    <name type="scientific">Streptomyces sp. SID14436</name>
    <dbReference type="NCBI Taxonomy" id="2706070"/>
    <lineage>
        <taxon>Bacteria</taxon>
        <taxon>Bacillati</taxon>
        <taxon>Actinomycetota</taxon>
        <taxon>Actinomycetes</taxon>
        <taxon>Kitasatosporales</taxon>
        <taxon>Streptomycetaceae</taxon>
        <taxon>Streptomyces</taxon>
    </lineage>
</organism>
<dbReference type="Pfam" id="PF13401">
    <property type="entry name" value="AAA_22"/>
    <property type="match status" value="1"/>
</dbReference>
<feature type="compositionally biased region" description="Basic and acidic residues" evidence="1">
    <location>
        <begin position="1"/>
        <end position="12"/>
    </location>
</feature>
<keyword evidence="3" id="KW-0547">Nucleotide-binding</keyword>
<keyword evidence="3" id="KW-0067">ATP-binding</keyword>
<evidence type="ECO:0000256" key="1">
    <source>
        <dbReference type="SAM" id="MobiDB-lite"/>
    </source>
</evidence>
<dbReference type="EMBL" id="JAAGMD010000023">
    <property type="protein sequence ID" value="NEA84645.1"/>
    <property type="molecule type" value="Genomic_DNA"/>
</dbReference>
<feature type="domain" description="ORC1/DEAH AAA+ ATPase" evidence="2">
    <location>
        <begin position="315"/>
        <end position="433"/>
    </location>
</feature>
<comment type="caution">
    <text evidence="3">The sequence shown here is derived from an EMBL/GenBank/DDBJ whole genome shotgun (WGS) entry which is preliminary data.</text>
</comment>
<protein>
    <submittedName>
        <fullName evidence="3">ATP-binding protein</fullName>
    </submittedName>
</protein>
<dbReference type="GO" id="GO:0005524">
    <property type="term" value="F:ATP binding"/>
    <property type="evidence" value="ECO:0007669"/>
    <property type="project" value="UniProtKB-KW"/>
</dbReference>
<dbReference type="InterPro" id="IPR049945">
    <property type="entry name" value="AAA_22"/>
</dbReference>
<proteinExistence type="predicted"/>
<reference evidence="3" key="1">
    <citation type="submission" date="2020-01" db="EMBL/GenBank/DDBJ databases">
        <title>Insect and environment-associated Actinomycetes.</title>
        <authorList>
            <person name="Currrie C."/>
            <person name="Chevrette M."/>
            <person name="Carlson C."/>
            <person name="Stubbendieck R."/>
            <person name="Wendt-Pienkowski E."/>
        </authorList>
    </citation>
    <scope>NUCLEOTIDE SEQUENCE</scope>
    <source>
        <strain evidence="3">SID14436</strain>
    </source>
</reference>
<accession>A0A6G3QMS4</accession>
<feature type="region of interest" description="Disordered" evidence="1">
    <location>
        <begin position="1"/>
        <end position="21"/>
    </location>
</feature>
<sequence>MLDTGGDVRDGLPDAADEEPGERVLLTVAVRDYDDEDNAEEFAEGIDRQLDAVRTWWGTPGPLPPFRQVLPPGLRHRDDVEDFLRRENVRELRGLALTLFITGHGIAASADTHFLRLPATEERRPLATAVRTADIIAAALDSHVENVLVIVNTCFAGNLQSDLAAVHKEIRASRLASARIDVLGTCGIKTKIEVLRFPTLLQDALRYLRRTAGITTPHLSVPEFMHEYARHLPPADSKKFKLQHLIQAGDHEPSPCLPNPGYVHVPGQSAAVEQGALSAEYWLDRATGRPQEHDSNWYFRGREELNRKVAAFLRSPRGVLLISGCAGSGKSAVLARAVTLSNPAFRRTPLFTTAAGLSPEDTVPPEGAVTAAVPARNLNAARVAGDLLVALGVTRKEVEATDDPVAVWSQQLQDHVRTCGRPVTIVLDGLDEAHEQARIIGDVLAPLAPYCGTLVPGTRRPSEPGLPAVRLLVGVRASRTVDDAPHLPRDDGPGLLQALRHAFPAARVEHTDGAGSRTDMALYLEALIGDALDHDAVDEVVSRVVDVVWPSFIDARLAGDQLRRADDPLALARSEDWYKRTLTSGIRGLLQRDLRMAEADGLPPQYALALLKAAAFAKGQGVPRGEVWPAIAGVFLSPHTLDAGQWDRMIEKLLGSRLNGYLAQAVEDDRRVYRPAHEELADVLLDPDTDLLAEEGPDA</sequence>
<evidence type="ECO:0000313" key="3">
    <source>
        <dbReference type="EMBL" id="NEA84645.1"/>
    </source>
</evidence>
<dbReference type="GO" id="GO:0016887">
    <property type="term" value="F:ATP hydrolysis activity"/>
    <property type="evidence" value="ECO:0007669"/>
    <property type="project" value="InterPro"/>
</dbReference>
<gene>
    <name evidence="3" type="ORF">G3I53_00825</name>
</gene>